<feature type="domain" description="Protein kinase" evidence="5">
    <location>
        <begin position="78"/>
        <end position="315"/>
    </location>
</feature>
<organism evidence="6 7">
    <name type="scientific">Hibiscus syriacus</name>
    <name type="common">Rose of Sharon</name>
    <dbReference type="NCBI Taxonomy" id="106335"/>
    <lineage>
        <taxon>Eukaryota</taxon>
        <taxon>Viridiplantae</taxon>
        <taxon>Streptophyta</taxon>
        <taxon>Embryophyta</taxon>
        <taxon>Tracheophyta</taxon>
        <taxon>Spermatophyta</taxon>
        <taxon>Magnoliopsida</taxon>
        <taxon>eudicotyledons</taxon>
        <taxon>Gunneridae</taxon>
        <taxon>Pentapetalae</taxon>
        <taxon>rosids</taxon>
        <taxon>malvids</taxon>
        <taxon>Malvales</taxon>
        <taxon>Malvaceae</taxon>
        <taxon>Malvoideae</taxon>
        <taxon>Hibiscus</taxon>
    </lineage>
</organism>
<name>A0A6A3CVR4_HIBSY</name>
<feature type="transmembrane region" description="Helical" evidence="4">
    <location>
        <begin position="6"/>
        <end position="30"/>
    </location>
</feature>
<keyword evidence="1" id="KW-0808">Transferase</keyword>
<dbReference type="PROSITE" id="PS50011">
    <property type="entry name" value="PROTEIN_KINASE_DOM"/>
    <property type="match status" value="1"/>
</dbReference>
<evidence type="ECO:0000256" key="2">
    <source>
        <dbReference type="ARBA" id="ARBA00022741"/>
    </source>
</evidence>
<keyword evidence="1" id="KW-0418">Kinase</keyword>
<dbReference type="InterPro" id="IPR001245">
    <property type="entry name" value="Ser-Thr/Tyr_kinase_cat_dom"/>
</dbReference>
<protein>
    <recommendedName>
        <fullName evidence="5">Protein kinase domain-containing protein</fullName>
    </recommendedName>
</protein>
<dbReference type="GO" id="GO:0005524">
    <property type="term" value="F:ATP binding"/>
    <property type="evidence" value="ECO:0007669"/>
    <property type="project" value="UniProtKB-KW"/>
</dbReference>
<accession>A0A6A3CVR4</accession>
<gene>
    <name evidence="6" type="ORF">F3Y22_tig00001478pilonHSYRG00412</name>
</gene>
<proteinExistence type="predicted"/>
<dbReference type="Pfam" id="PF07714">
    <property type="entry name" value="PK_Tyr_Ser-Thr"/>
    <property type="match status" value="1"/>
</dbReference>
<sequence>MRIFRFGLVLGIIIGVGIGFVSAMAVMWFIRYRRKRLDRSINKGKVLPTTEKLPICVSGSQLSAVFGFERRQPQKATSNFTTTIGEGAFGPISKARMETDVSVKVLANDSNKQGQWSSLQRNLVNLMGYSAERGRHMLVYAYISNGSLASHLYSENHQTLSRNLRVQIALDVARGLEYLHYGVADFGISRQENSDLHSSDVKRTFGYIDPEYISTLAFTRKSNVAIGAGDHEGREQIADPRLEVKFDVQQLNHMAGLAYTCVNPVSRKRPTTREIVLALSEIHKPMKSETYCAVAADTTFELDLKGTAGYSLTER</sequence>
<keyword evidence="1" id="KW-0723">Serine/threonine-protein kinase</keyword>
<dbReference type="Gene3D" id="1.10.510.10">
    <property type="entry name" value="Transferase(Phosphotransferase) domain 1"/>
    <property type="match status" value="2"/>
</dbReference>
<dbReference type="PANTHER" id="PTHR47989">
    <property type="entry name" value="OS01G0750732 PROTEIN"/>
    <property type="match status" value="1"/>
</dbReference>
<dbReference type="EMBL" id="VEPZ02000123">
    <property type="protein sequence ID" value="KAE8733206.1"/>
    <property type="molecule type" value="Genomic_DNA"/>
</dbReference>
<evidence type="ECO:0000259" key="5">
    <source>
        <dbReference type="PROSITE" id="PS50011"/>
    </source>
</evidence>
<evidence type="ECO:0000256" key="4">
    <source>
        <dbReference type="SAM" id="Phobius"/>
    </source>
</evidence>
<keyword evidence="4" id="KW-0812">Transmembrane</keyword>
<dbReference type="AlphaFoldDB" id="A0A6A3CVR4"/>
<evidence type="ECO:0000313" key="6">
    <source>
        <dbReference type="EMBL" id="KAE8733206.1"/>
    </source>
</evidence>
<dbReference type="SUPFAM" id="SSF56112">
    <property type="entry name" value="Protein kinase-like (PK-like)"/>
    <property type="match status" value="1"/>
</dbReference>
<evidence type="ECO:0000313" key="7">
    <source>
        <dbReference type="Proteomes" id="UP000436088"/>
    </source>
</evidence>
<dbReference type="GO" id="GO:0004674">
    <property type="term" value="F:protein serine/threonine kinase activity"/>
    <property type="evidence" value="ECO:0007669"/>
    <property type="project" value="UniProtKB-KW"/>
</dbReference>
<reference evidence="6" key="1">
    <citation type="submission" date="2019-09" db="EMBL/GenBank/DDBJ databases">
        <title>Draft genome information of white flower Hibiscus syriacus.</title>
        <authorList>
            <person name="Kim Y.-M."/>
        </authorList>
    </citation>
    <scope>NUCLEOTIDE SEQUENCE [LARGE SCALE GENOMIC DNA]</scope>
    <source>
        <strain evidence="6">YM2019G1</strain>
    </source>
</reference>
<comment type="caution">
    <text evidence="6">The sequence shown here is derived from an EMBL/GenBank/DDBJ whole genome shotgun (WGS) entry which is preliminary data.</text>
</comment>
<evidence type="ECO:0000256" key="3">
    <source>
        <dbReference type="ARBA" id="ARBA00022840"/>
    </source>
</evidence>
<dbReference type="InterPro" id="IPR011009">
    <property type="entry name" value="Kinase-like_dom_sf"/>
</dbReference>
<keyword evidence="7" id="KW-1185">Reference proteome</keyword>
<keyword evidence="3" id="KW-0067">ATP-binding</keyword>
<keyword evidence="4" id="KW-1133">Transmembrane helix</keyword>
<keyword evidence="2" id="KW-0547">Nucleotide-binding</keyword>
<dbReference type="Proteomes" id="UP000436088">
    <property type="component" value="Unassembled WGS sequence"/>
</dbReference>
<dbReference type="InterPro" id="IPR000719">
    <property type="entry name" value="Prot_kinase_dom"/>
</dbReference>
<dbReference type="PANTHER" id="PTHR47989:SF24">
    <property type="entry name" value="CALCIUM_CALMODULIN-REGULATED RECEPTOR-LIKE KINASE 1 ISOFORM X1"/>
    <property type="match status" value="1"/>
</dbReference>
<evidence type="ECO:0000256" key="1">
    <source>
        <dbReference type="ARBA" id="ARBA00022527"/>
    </source>
</evidence>
<keyword evidence="4" id="KW-0472">Membrane</keyword>